<feature type="domain" description="HTH myb-type" evidence="10">
    <location>
        <begin position="13"/>
        <end position="69"/>
    </location>
</feature>
<accession>A0A0R5GXB1</accession>
<keyword evidence="2" id="KW-0677">Repeat</keyword>
<proteinExistence type="evidence at transcript level"/>
<evidence type="ECO:0000313" key="11">
    <source>
        <dbReference type="EMBL" id="AHY20036.1"/>
    </source>
</evidence>
<dbReference type="GO" id="GO:0005634">
    <property type="term" value="C:nucleus"/>
    <property type="evidence" value="ECO:0007669"/>
    <property type="project" value="UniProtKB-SubCell"/>
</dbReference>
<dbReference type="Gene3D" id="1.10.10.60">
    <property type="entry name" value="Homeodomain-like"/>
    <property type="match status" value="2"/>
</dbReference>
<evidence type="ECO:0000259" key="9">
    <source>
        <dbReference type="PROSITE" id="PS50090"/>
    </source>
</evidence>
<feature type="compositionally biased region" description="Basic and acidic residues" evidence="8">
    <location>
        <begin position="1"/>
        <end position="16"/>
    </location>
</feature>
<keyword evidence="6" id="KW-0804">Transcription</keyword>
<keyword evidence="3" id="KW-0805">Transcription regulation</keyword>
<dbReference type="CDD" id="cd00167">
    <property type="entry name" value="SANT"/>
    <property type="match status" value="2"/>
</dbReference>
<feature type="domain" description="HTH myb-type" evidence="10">
    <location>
        <begin position="70"/>
        <end position="120"/>
    </location>
</feature>
<gene>
    <name evidence="11" type="primary">MYB5</name>
</gene>
<evidence type="ECO:0000256" key="1">
    <source>
        <dbReference type="ARBA" id="ARBA00004123"/>
    </source>
</evidence>
<keyword evidence="7" id="KW-0539">Nucleus</keyword>
<evidence type="ECO:0000256" key="4">
    <source>
        <dbReference type="ARBA" id="ARBA00023125"/>
    </source>
</evidence>
<keyword evidence="4" id="KW-0238">DNA-binding</keyword>
<dbReference type="InterPro" id="IPR009057">
    <property type="entry name" value="Homeodomain-like_sf"/>
</dbReference>
<dbReference type="PROSITE" id="PS51294">
    <property type="entry name" value="HTH_MYB"/>
    <property type="match status" value="2"/>
</dbReference>
<comment type="subcellular location">
    <subcellularLocation>
        <location evidence="1">Nucleus</location>
    </subcellularLocation>
</comment>
<dbReference type="GO" id="GO:0003677">
    <property type="term" value="F:DNA binding"/>
    <property type="evidence" value="ECO:0007669"/>
    <property type="project" value="UniProtKB-KW"/>
</dbReference>
<evidence type="ECO:0000256" key="6">
    <source>
        <dbReference type="ARBA" id="ARBA00023163"/>
    </source>
</evidence>
<dbReference type="Pfam" id="PF00249">
    <property type="entry name" value="Myb_DNA-binding"/>
    <property type="match status" value="2"/>
</dbReference>
<evidence type="ECO:0000256" key="7">
    <source>
        <dbReference type="ARBA" id="ARBA00023242"/>
    </source>
</evidence>
<dbReference type="InterPro" id="IPR017930">
    <property type="entry name" value="Myb_dom"/>
</dbReference>
<reference evidence="11" key="1">
    <citation type="submission" date="2013-12" db="EMBL/GenBank/DDBJ databases">
        <authorList>
            <person name="Li W."/>
            <person name="Chetelat R.T."/>
        </authorList>
    </citation>
    <scope>NUCLEOTIDE SEQUENCE</scope>
    <source>
        <tissue evidence="11">Petal</tissue>
    </source>
</reference>
<dbReference type="SUPFAM" id="SSF46689">
    <property type="entry name" value="Homeodomain-like"/>
    <property type="match status" value="1"/>
</dbReference>
<name>A0A0R5GXB1_9LILI</name>
<keyword evidence="5" id="KW-0010">Activator</keyword>
<dbReference type="PANTHER" id="PTHR47999:SF24">
    <property type="entry name" value="TRANSCRIPTION FACTOR MYB90"/>
    <property type="match status" value="1"/>
</dbReference>
<dbReference type="PROSITE" id="PS50090">
    <property type="entry name" value="MYB_LIKE"/>
    <property type="match status" value="2"/>
</dbReference>
<evidence type="ECO:0000256" key="5">
    <source>
        <dbReference type="ARBA" id="ARBA00023159"/>
    </source>
</evidence>
<sequence length="220" mass="25134">MSSRSEDKSCDSDAGVRKGPWSRQEDDLLIRSIKKYGLVKWSRVPRLAGLNRCRKSCRLRWYNYLDPNVNRSRFGQDEDDLIIRLHKLLGNKWSLIAGRLPGRTANDIKNYWNCHLSKKVLNISKGANINGTSPIVVRPIRPKPQAVLENSIKLTKQIGVEQQQESRSVEVRVSDGVDCDELAWANIMITDDVTTDHARYFTLDDIMPESDNARCFTSDT</sequence>
<evidence type="ECO:0000256" key="8">
    <source>
        <dbReference type="SAM" id="MobiDB-lite"/>
    </source>
</evidence>
<protein>
    <submittedName>
        <fullName evidence="11">R2R3MYB transcription factor 5</fullName>
    </submittedName>
</protein>
<dbReference type="SMART" id="SM00717">
    <property type="entry name" value="SANT"/>
    <property type="match status" value="2"/>
</dbReference>
<organism evidence="11">
    <name type="scientific">Tulipa fosteriana</name>
    <dbReference type="NCBI Taxonomy" id="93697"/>
    <lineage>
        <taxon>Eukaryota</taxon>
        <taxon>Viridiplantae</taxon>
        <taxon>Streptophyta</taxon>
        <taxon>Embryophyta</taxon>
        <taxon>Tracheophyta</taxon>
        <taxon>Spermatophyta</taxon>
        <taxon>Magnoliopsida</taxon>
        <taxon>Liliopsida</taxon>
        <taxon>Liliales</taxon>
        <taxon>Liliaceae</taxon>
        <taxon>Tulipa</taxon>
    </lineage>
</organism>
<evidence type="ECO:0000256" key="3">
    <source>
        <dbReference type="ARBA" id="ARBA00023015"/>
    </source>
</evidence>
<evidence type="ECO:0000259" key="10">
    <source>
        <dbReference type="PROSITE" id="PS51294"/>
    </source>
</evidence>
<feature type="domain" description="Myb-like" evidence="9">
    <location>
        <begin position="66"/>
        <end position="116"/>
    </location>
</feature>
<feature type="region of interest" description="Disordered" evidence="8">
    <location>
        <begin position="1"/>
        <end position="20"/>
    </location>
</feature>
<feature type="domain" description="Myb-like" evidence="9">
    <location>
        <begin position="13"/>
        <end position="65"/>
    </location>
</feature>
<dbReference type="PANTHER" id="PTHR47999">
    <property type="entry name" value="TRANSCRIPTION FACTOR MYB8-RELATED-RELATED"/>
    <property type="match status" value="1"/>
</dbReference>
<dbReference type="EMBL" id="KF990612">
    <property type="protein sequence ID" value="AHY20036.1"/>
    <property type="molecule type" value="mRNA"/>
</dbReference>
<evidence type="ECO:0000256" key="2">
    <source>
        <dbReference type="ARBA" id="ARBA00022737"/>
    </source>
</evidence>
<dbReference type="InterPro" id="IPR001005">
    <property type="entry name" value="SANT/Myb"/>
</dbReference>
<dbReference type="FunFam" id="1.10.10.60:FF:000218">
    <property type="entry name" value="Myb transcription factor"/>
    <property type="match status" value="1"/>
</dbReference>
<dbReference type="InterPro" id="IPR015495">
    <property type="entry name" value="Myb_TF_plants"/>
</dbReference>
<dbReference type="AlphaFoldDB" id="A0A0R5GXB1"/>